<name>A0A0S3SIZ4_PHAAN</name>
<dbReference type="AlphaFoldDB" id="A0A0S3SIZ4"/>
<dbReference type="EMBL" id="AP015040">
    <property type="protein sequence ID" value="BAT92784.1"/>
    <property type="molecule type" value="Genomic_DNA"/>
</dbReference>
<protein>
    <submittedName>
        <fullName evidence="1">Uncharacterized protein</fullName>
    </submittedName>
</protein>
<evidence type="ECO:0000313" key="2">
    <source>
        <dbReference type="Proteomes" id="UP000291084"/>
    </source>
</evidence>
<keyword evidence="2" id="KW-1185">Reference proteome</keyword>
<proteinExistence type="predicted"/>
<sequence>MYATIILRFNYFVYPFSLASFWKDKKMSNRLCQIQLLVSPERLVFFAVLHLSVRITRTDFAKFNFLFSRNVFFSFSLASF</sequence>
<evidence type="ECO:0000313" key="1">
    <source>
        <dbReference type="EMBL" id="BAT92784.1"/>
    </source>
</evidence>
<gene>
    <name evidence="1" type="primary">Vigan.07G162100</name>
    <name evidence="1" type="ORF">VIGAN_07162100</name>
</gene>
<reference evidence="1 2" key="1">
    <citation type="journal article" date="2015" name="Sci. Rep.">
        <title>The power of single molecule real-time sequencing technology in the de novo assembly of a eukaryotic genome.</title>
        <authorList>
            <person name="Sakai H."/>
            <person name="Naito K."/>
            <person name="Ogiso-Tanaka E."/>
            <person name="Takahashi Y."/>
            <person name="Iseki K."/>
            <person name="Muto C."/>
            <person name="Satou K."/>
            <person name="Teruya K."/>
            <person name="Shiroma A."/>
            <person name="Shimoji M."/>
            <person name="Hirano T."/>
            <person name="Itoh T."/>
            <person name="Kaga A."/>
            <person name="Tomooka N."/>
        </authorList>
    </citation>
    <scope>NUCLEOTIDE SEQUENCE [LARGE SCALE GENOMIC DNA]</scope>
    <source>
        <strain evidence="2">cv. Shumari</strain>
    </source>
</reference>
<organism evidence="1 2">
    <name type="scientific">Vigna angularis var. angularis</name>
    <dbReference type="NCBI Taxonomy" id="157739"/>
    <lineage>
        <taxon>Eukaryota</taxon>
        <taxon>Viridiplantae</taxon>
        <taxon>Streptophyta</taxon>
        <taxon>Embryophyta</taxon>
        <taxon>Tracheophyta</taxon>
        <taxon>Spermatophyta</taxon>
        <taxon>Magnoliopsida</taxon>
        <taxon>eudicotyledons</taxon>
        <taxon>Gunneridae</taxon>
        <taxon>Pentapetalae</taxon>
        <taxon>rosids</taxon>
        <taxon>fabids</taxon>
        <taxon>Fabales</taxon>
        <taxon>Fabaceae</taxon>
        <taxon>Papilionoideae</taxon>
        <taxon>50 kb inversion clade</taxon>
        <taxon>NPAAA clade</taxon>
        <taxon>indigoferoid/millettioid clade</taxon>
        <taxon>Phaseoleae</taxon>
        <taxon>Vigna</taxon>
    </lineage>
</organism>
<dbReference type="Proteomes" id="UP000291084">
    <property type="component" value="Chromosome 7"/>
</dbReference>
<accession>A0A0S3SIZ4</accession>